<dbReference type="FunFam" id="1.10.8.60:FF:000014">
    <property type="entry name" value="DNA-binding transcriptional regulator NtrC"/>
    <property type="match status" value="1"/>
</dbReference>
<dbReference type="SMART" id="SM00382">
    <property type="entry name" value="AAA"/>
    <property type="match status" value="1"/>
</dbReference>
<dbReference type="Gene3D" id="1.10.8.60">
    <property type="match status" value="1"/>
</dbReference>
<evidence type="ECO:0000256" key="2">
    <source>
        <dbReference type="ARBA" id="ARBA00022840"/>
    </source>
</evidence>
<dbReference type="InterPro" id="IPR058031">
    <property type="entry name" value="AAA_lid_NorR"/>
</dbReference>
<dbReference type="InterPro" id="IPR003593">
    <property type="entry name" value="AAA+_ATPase"/>
</dbReference>
<organism evidence="11 12">
    <name type="scientific">Dyadobacter pollutisoli</name>
    <dbReference type="NCBI Taxonomy" id="2910158"/>
    <lineage>
        <taxon>Bacteria</taxon>
        <taxon>Pseudomonadati</taxon>
        <taxon>Bacteroidota</taxon>
        <taxon>Cytophagia</taxon>
        <taxon>Cytophagales</taxon>
        <taxon>Spirosomataceae</taxon>
        <taxon>Dyadobacter</taxon>
    </lineage>
</organism>
<keyword evidence="4" id="KW-0238">DNA-binding</keyword>
<dbReference type="InterPro" id="IPR011006">
    <property type="entry name" value="CheY-like_superfamily"/>
</dbReference>
<dbReference type="SMART" id="SM00448">
    <property type="entry name" value="REC"/>
    <property type="match status" value="1"/>
</dbReference>
<dbReference type="Gene3D" id="3.40.50.2300">
    <property type="match status" value="1"/>
</dbReference>
<gene>
    <name evidence="11" type="ORF">ON006_12725</name>
</gene>
<dbReference type="GO" id="GO:0000160">
    <property type="term" value="P:phosphorelay signal transduction system"/>
    <property type="evidence" value="ECO:0007669"/>
    <property type="project" value="InterPro"/>
</dbReference>
<dbReference type="CDD" id="cd00009">
    <property type="entry name" value="AAA"/>
    <property type="match status" value="1"/>
</dbReference>
<evidence type="ECO:0000256" key="7">
    <source>
        <dbReference type="PROSITE-ProRule" id="PRU00169"/>
    </source>
</evidence>
<evidence type="ECO:0000256" key="1">
    <source>
        <dbReference type="ARBA" id="ARBA00022741"/>
    </source>
</evidence>
<keyword evidence="8" id="KW-0175">Coiled coil</keyword>
<dbReference type="GO" id="GO:0003677">
    <property type="term" value="F:DNA binding"/>
    <property type="evidence" value="ECO:0007669"/>
    <property type="project" value="UniProtKB-KW"/>
</dbReference>
<dbReference type="PROSITE" id="PS00688">
    <property type="entry name" value="SIGMA54_INTERACT_3"/>
    <property type="match status" value="1"/>
</dbReference>
<proteinExistence type="predicted"/>
<dbReference type="RefSeq" id="WP_244820169.1">
    <property type="nucleotide sequence ID" value="NZ_CP112998.1"/>
</dbReference>
<dbReference type="InterPro" id="IPR025662">
    <property type="entry name" value="Sigma_54_int_dom_ATP-bd_1"/>
</dbReference>
<name>A0A9E8NIB3_9BACT</name>
<keyword evidence="3" id="KW-0805">Transcription regulation</keyword>
<keyword evidence="5" id="KW-0010">Activator</keyword>
<dbReference type="CDD" id="cd17569">
    <property type="entry name" value="REC_HupR-like"/>
    <property type="match status" value="1"/>
</dbReference>
<protein>
    <submittedName>
        <fullName evidence="11">Sigma-54 dependent transcriptional regulator</fullName>
    </submittedName>
</protein>
<dbReference type="PROSITE" id="PS50045">
    <property type="entry name" value="SIGMA54_INTERACT_4"/>
    <property type="match status" value="1"/>
</dbReference>
<dbReference type="PANTHER" id="PTHR32071:SF57">
    <property type="entry name" value="C4-DICARBOXYLATE TRANSPORT TRANSCRIPTIONAL REGULATORY PROTEIN DCTD"/>
    <property type="match status" value="1"/>
</dbReference>
<dbReference type="GO" id="GO:0006355">
    <property type="term" value="P:regulation of DNA-templated transcription"/>
    <property type="evidence" value="ECO:0007669"/>
    <property type="project" value="InterPro"/>
</dbReference>
<evidence type="ECO:0000259" key="10">
    <source>
        <dbReference type="PROSITE" id="PS50110"/>
    </source>
</evidence>
<dbReference type="InterPro" id="IPR009057">
    <property type="entry name" value="Homeodomain-like_sf"/>
</dbReference>
<evidence type="ECO:0000313" key="11">
    <source>
        <dbReference type="EMBL" id="WAC14802.1"/>
    </source>
</evidence>
<evidence type="ECO:0000256" key="5">
    <source>
        <dbReference type="ARBA" id="ARBA00023159"/>
    </source>
</evidence>
<dbReference type="GO" id="GO:0005524">
    <property type="term" value="F:ATP binding"/>
    <property type="evidence" value="ECO:0007669"/>
    <property type="project" value="UniProtKB-KW"/>
</dbReference>
<dbReference type="KEGG" id="dpf:ON006_12725"/>
<dbReference type="Pfam" id="PF00158">
    <property type="entry name" value="Sigma54_activat"/>
    <property type="match status" value="1"/>
</dbReference>
<reference evidence="11" key="1">
    <citation type="submission" date="2022-11" db="EMBL/GenBank/DDBJ databases">
        <title>Dyadobacter pollutisoli sp. nov., isolated from plastic dumped soil.</title>
        <authorList>
            <person name="Kim J.M."/>
            <person name="Kim K.R."/>
            <person name="Lee J.K."/>
            <person name="Hao L."/>
            <person name="Jeon C.O."/>
        </authorList>
    </citation>
    <scope>NUCLEOTIDE SEQUENCE</scope>
    <source>
        <strain evidence="11">U1</strain>
    </source>
</reference>
<dbReference type="EMBL" id="CP112998">
    <property type="protein sequence ID" value="WAC14802.1"/>
    <property type="molecule type" value="Genomic_DNA"/>
</dbReference>
<evidence type="ECO:0000256" key="8">
    <source>
        <dbReference type="SAM" id="Coils"/>
    </source>
</evidence>
<dbReference type="Pfam" id="PF00072">
    <property type="entry name" value="Response_reg"/>
    <property type="match status" value="1"/>
</dbReference>
<dbReference type="PROSITE" id="PS00675">
    <property type="entry name" value="SIGMA54_INTERACT_1"/>
    <property type="match status" value="1"/>
</dbReference>
<dbReference type="InterPro" id="IPR002078">
    <property type="entry name" value="Sigma_54_int"/>
</dbReference>
<feature type="domain" description="Response regulatory" evidence="10">
    <location>
        <begin position="7"/>
        <end position="121"/>
    </location>
</feature>
<dbReference type="Proteomes" id="UP001164653">
    <property type="component" value="Chromosome"/>
</dbReference>
<dbReference type="Gene3D" id="1.10.10.60">
    <property type="entry name" value="Homeodomain-like"/>
    <property type="match status" value="1"/>
</dbReference>
<keyword evidence="2" id="KW-0067">ATP-binding</keyword>
<keyword evidence="7" id="KW-0597">Phosphoprotein</keyword>
<dbReference type="SUPFAM" id="SSF52540">
    <property type="entry name" value="P-loop containing nucleoside triphosphate hydrolases"/>
    <property type="match status" value="1"/>
</dbReference>
<dbReference type="FunFam" id="3.40.50.300:FF:000006">
    <property type="entry name" value="DNA-binding transcriptional regulator NtrC"/>
    <property type="match status" value="1"/>
</dbReference>
<dbReference type="AlphaFoldDB" id="A0A9E8NIB3"/>
<keyword evidence="6" id="KW-0804">Transcription</keyword>
<dbReference type="SUPFAM" id="SSF46689">
    <property type="entry name" value="Homeodomain-like"/>
    <property type="match status" value="1"/>
</dbReference>
<evidence type="ECO:0000256" key="3">
    <source>
        <dbReference type="ARBA" id="ARBA00023015"/>
    </source>
</evidence>
<dbReference type="InterPro" id="IPR027417">
    <property type="entry name" value="P-loop_NTPase"/>
</dbReference>
<dbReference type="Pfam" id="PF25601">
    <property type="entry name" value="AAA_lid_14"/>
    <property type="match status" value="1"/>
</dbReference>
<sequence>MEQKSYTILYVDDEEINLKFFAATFSWEYHVLTALSAEEGLTIFKEHEIDLVVADQRMPGMSGVQFFEQIYQLNPEPARILLTGYGDLETLVQAVNQGKIFHFFHKPWAEEELQRLFERALQIRMLQRENERLIQHLQQTNENLSRALGEVETLTTMLEEENQLLREEVNESFNFDDMVSHSPVFQEVLHRTARVAVTDATVLITGETGTGKELLARAVHRLSHRRQKPFIKINCAALPAQLIESELFGHEKGAFTGATSARPGRFELAHQGTIFLDEIGDFPLELQAKLLRVLQEGEFDRLGATRTTKVDVRVITATHVDLNAAVQQGRFRADLFYRLNVFPLHTPPLRDRKEDIPLLVRHFVKKYAVKNGKVIRRISKKTYQLLEAHHWPGNIRELENVIERGIIMSKGDKFKVDDWLLEDPARSRKTPGESGAIESLEENERIHILRALQQTNWRVTGDQGAARLLLINERTLQSRIRKLQIRRPNGADD</sequence>
<dbReference type="PANTHER" id="PTHR32071">
    <property type="entry name" value="TRANSCRIPTIONAL REGULATORY PROTEIN"/>
    <property type="match status" value="1"/>
</dbReference>
<evidence type="ECO:0000313" key="12">
    <source>
        <dbReference type="Proteomes" id="UP001164653"/>
    </source>
</evidence>
<evidence type="ECO:0000256" key="4">
    <source>
        <dbReference type="ARBA" id="ARBA00023125"/>
    </source>
</evidence>
<evidence type="ECO:0000259" key="9">
    <source>
        <dbReference type="PROSITE" id="PS50045"/>
    </source>
</evidence>
<dbReference type="Gene3D" id="3.40.50.300">
    <property type="entry name" value="P-loop containing nucleotide triphosphate hydrolases"/>
    <property type="match status" value="1"/>
</dbReference>
<feature type="coiled-coil region" evidence="8">
    <location>
        <begin position="123"/>
        <end position="171"/>
    </location>
</feature>
<keyword evidence="1" id="KW-0547">Nucleotide-binding</keyword>
<accession>A0A9E8NIB3</accession>
<feature type="domain" description="Sigma-54 factor interaction" evidence="9">
    <location>
        <begin position="178"/>
        <end position="407"/>
    </location>
</feature>
<evidence type="ECO:0000256" key="6">
    <source>
        <dbReference type="ARBA" id="ARBA00023163"/>
    </source>
</evidence>
<keyword evidence="12" id="KW-1185">Reference proteome</keyword>
<feature type="modified residue" description="4-aspartylphosphate" evidence="7">
    <location>
        <position position="55"/>
    </location>
</feature>
<dbReference type="InterPro" id="IPR025944">
    <property type="entry name" value="Sigma_54_int_dom_CS"/>
</dbReference>
<dbReference type="SUPFAM" id="SSF52172">
    <property type="entry name" value="CheY-like"/>
    <property type="match status" value="1"/>
</dbReference>
<dbReference type="PROSITE" id="PS50110">
    <property type="entry name" value="RESPONSE_REGULATORY"/>
    <property type="match status" value="1"/>
</dbReference>
<dbReference type="InterPro" id="IPR001789">
    <property type="entry name" value="Sig_transdc_resp-reg_receiver"/>
</dbReference>